<reference evidence="2 3" key="1">
    <citation type="submission" date="2013-05" db="EMBL/GenBank/DDBJ databases">
        <title>Genome assembly of Chondromyces apiculatus DSM 436.</title>
        <authorList>
            <person name="Sharma G."/>
            <person name="Khatri I."/>
            <person name="Kaur C."/>
            <person name="Mayilraj S."/>
            <person name="Subramanian S."/>
        </authorList>
    </citation>
    <scope>NUCLEOTIDE SEQUENCE [LARGE SCALE GENOMIC DNA]</scope>
    <source>
        <strain evidence="2 3">DSM 436</strain>
    </source>
</reference>
<name>A0A017T748_9BACT</name>
<protein>
    <submittedName>
        <fullName evidence="2">Monooxygenase, putative</fullName>
    </submittedName>
</protein>
<dbReference type="EMBL" id="ASRX01000027">
    <property type="protein sequence ID" value="EYF05058.1"/>
    <property type="molecule type" value="Genomic_DNA"/>
</dbReference>
<dbReference type="InterPro" id="IPR050982">
    <property type="entry name" value="Auxin_biosynth/cation_transpt"/>
</dbReference>
<dbReference type="STRING" id="1192034.CAP_3648"/>
<dbReference type="GO" id="GO:0004497">
    <property type="term" value="F:monooxygenase activity"/>
    <property type="evidence" value="ECO:0007669"/>
    <property type="project" value="UniProtKB-KW"/>
</dbReference>
<keyword evidence="3" id="KW-1185">Reference proteome</keyword>
<keyword evidence="2" id="KW-0503">Monooxygenase</keyword>
<proteinExistence type="predicted"/>
<dbReference type="Proteomes" id="UP000019678">
    <property type="component" value="Unassembled WGS sequence"/>
</dbReference>
<organism evidence="2 3">
    <name type="scientific">Chondromyces apiculatus DSM 436</name>
    <dbReference type="NCBI Taxonomy" id="1192034"/>
    <lineage>
        <taxon>Bacteria</taxon>
        <taxon>Pseudomonadati</taxon>
        <taxon>Myxococcota</taxon>
        <taxon>Polyangia</taxon>
        <taxon>Polyangiales</taxon>
        <taxon>Polyangiaceae</taxon>
        <taxon>Chondromyces</taxon>
    </lineage>
</organism>
<evidence type="ECO:0000313" key="2">
    <source>
        <dbReference type="EMBL" id="EYF05058.1"/>
    </source>
</evidence>
<dbReference type="PRINTS" id="PR00368">
    <property type="entry name" value="FADPNR"/>
</dbReference>
<evidence type="ECO:0000256" key="1">
    <source>
        <dbReference type="ARBA" id="ARBA00023002"/>
    </source>
</evidence>
<dbReference type="PRINTS" id="PR00469">
    <property type="entry name" value="PNDRDTASEII"/>
</dbReference>
<comment type="caution">
    <text evidence="2">The sequence shown here is derived from an EMBL/GenBank/DDBJ whole genome shotgun (WGS) entry which is preliminary data.</text>
</comment>
<dbReference type="RefSeq" id="WP_044242957.1">
    <property type="nucleotide sequence ID" value="NZ_ASRX01000027.1"/>
</dbReference>
<evidence type="ECO:0000313" key="3">
    <source>
        <dbReference type="Proteomes" id="UP000019678"/>
    </source>
</evidence>
<dbReference type="Gene3D" id="3.50.50.60">
    <property type="entry name" value="FAD/NAD(P)-binding domain"/>
    <property type="match status" value="1"/>
</dbReference>
<dbReference type="GO" id="GO:0050660">
    <property type="term" value="F:flavin adenine dinucleotide binding"/>
    <property type="evidence" value="ECO:0007669"/>
    <property type="project" value="TreeGrafter"/>
</dbReference>
<accession>A0A017T748</accession>
<dbReference type="SUPFAM" id="SSF51905">
    <property type="entry name" value="FAD/NAD(P)-binding domain"/>
    <property type="match status" value="2"/>
</dbReference>
<dbReference type="Pfam" id="PF13738">
    <property type="entry name" value="Pyr_redox_3"/>
    <property type="match status" value="1"/>
</dbReference>
<dbReference type="PANTHER" id="PTHR43539:SF78">
    <property type="entry name" value="FLAVIN-CONTAINING MONOOXYGENASE"/>
    <property type="match status" value="1"/>
</dbReference>
<dbReference type="AlphaFoldDB" id="A0A017T748"/>
<dbReference type="InterPro" id="IPR036188">
    <property type="entry name" value="FAD/NAD-bd_sf"/>
</dbReference>
<gene>
    <name evidence="2" type="ORF">CAP_3648</name>
</gene>
<sequence>MTERFDVVVIGGGQSGLAMGHYLARQGRSFVILDGSERVGDAWRRRWDSLRLITPHPYNDLPGLPFPRDTGAFATRDQTAAYLEEYARTFRLPVRLGAKVTALRRGPSGSFAVVMGDEVVEARAVVVATGAFQKPYIPLDRSHLSPEVVQIHSSDYRNPRELPEGDTLVVGCGNSANPIARELSGTRRVYQSLGEMMASPRRFLGRDIFFWLYTLRLMEVTVESRLGRRLRELPEGSIGLTPHDNARDYGVVLLGRTLEVRGDEVTCEGGRTVKVRTIVWATGFGHDYGWIEAPVLDARGAPVHRRGETEVPGLYFLGLKWQYRNGSSLLGGVGRDAEFLAGRLDRHLG</sequence>
<dbReference type="PANTHER" id="PTHR43539">
    <property type="entry name" value="FLAVIN-BINDING MONOOXYGENASE-LIKE PROTEIN (AFU_ORTHOLOGUE AFUA_4G09220)"/>
    <property type="match status" value="1"/>
</dbReference>
<dbReference type="OrthoDB" id="9790219at2"/>
<dbReference type="eggNOG" id="COG2072">
    <property type="taxonomic scope" value="Bacteria"/>
</dbReference>
<keyword evidence="1" id="KW-0560">Oxidoreductase</keyword>